<dbReference type="KEGG" id="pbf:CFX0092_A2065"/>
<organism evidence="8 9">
    <name type="scientific">Candidatus Promineifilum breve</name>
    <dbReference type="NCBI Taxonomy" id="1806508"/>
    <lineage>
        <taxon>Bacteria</taxon>
        <taxon>Bacillati</taxon>
        <taxon>Chloroflexota</taxon>
        <taxon>Ardenticatenia</taxon>
        <taxon>Candidatus Promineifilales</taxon>
        <taxon>Candidatus Promineifilaceae</taxon>
        <taxon>Candidatus Promineifilum</taxon>
    </lineage>
</organism>
<evidence type="ECO:0000256" key="7">
    <source>
        <dbReference type="SAM" id="Phobius"/>
    </source>
</evidence>
<dbReference type="InterPro" id="IPR052049">
    <property type="entry name" value="Electron_transfer_protein"/>
</dbReference>
<feature type="transmembrane region" description="Helical" evidence="7">
    <location>
        <begin position="260"/>
        <end position="281"/>
    </location>
</feature>
<keyword evidence="5 7" id="KW-1133">Transmembrane helix</keyword>
<dbReference type="AlphaFoldDB" id="A0A170PGV0"/>
<dbReference type="Gene3D" id="1.20.1630.10">
    <property type="entry name" value="Formate dehydrogenase/DMSO reductase domain"/>
    <property type="match status" value="1"/>
</dbReference>
<feature type="transmembrane region" description="Helical" evidence="7">
    <location>
        <begin position="186"/>
        <end position="205"/>
    </location>
</feature>
<feature type="transmembrane region" description="Helical" evidence="7">
    <location>
        <begin position="30"/>
        <end position="52"/>
    </location>
</feature>
<feature type="transmembrane region" description="Helical" evidence="7">
    <location>
        <begin position="339"/>
        <end position="356"/>
    </location>
</feature>
<dbReference type="RefSeq" id="WP_095043356.1">
    <property type="nucleotide sequence ID" value="NZ_LN890655.1"/>
</dbReference>
<evidence type="ECO:0000256" key="3">
    <source>
        <dbReference type="ARBA" id="ARBA00022475"/>
    </source>
</evidence>
<feature type="transmembrane region" description="Helical" evidence="7">
    <location>
        <begin position="376"/>
        <end position="398"/>
    </location>
</feature>
<feature type="transmembrane region" description="Helical" evidence="7">
    <location>
        <begin position="308"/>
        <end position="327"/>
    </location>
</feature>
<dbReference type="OrthoDB" id="9768158at2"/>
<gene>
    <name evidence="8" type="ORF">CFX0092_A2065</name>
</gene>
<keyword evidence="6 7" id="KW-0472">Membrane</keyword>
<protein>
    <submittedName>
        <fullName evidence="8">Uncharacterized protein</fullName>
    </submittedName>
</protein>
<dbReference type="PANTHER" id="PTHR34856:SF2">
    <property type="entry name" value="PROTEIN NRFD"/>
    <property type="match status" value="1"/>
</dbReference>
<evidence type="ECO:0000256" key="2">
    <source>
        <dbReference type="ARBA" id="ARBA00008929"/>
    </source>
</evidence>
<dbReference type="Proteomes" id="UP000215027">
    <property type="component" value="Chromosome I"/>
</dbReference>
<keyword evidence="4 7" id="KW-0812">Transmembrane</keyword>
<comment type="subcellular location">
    <subcellularLocation>
        <location evidence="1">Cell membrane</location>
        <topology evidence="1">Multi-pass membrane protein</topology>
    </subcellularLocation>
</comment>
<accession>A0A170PGV0</accession>
<feature type="transmembrane region" description="Helical" evidence="7">
    <location>
        <begin position="225"/>
        <end position="248"/>
    </location>
</feature>
<dbReference type="Pfam" id="PF03916">
    <property type="entry name" value="NrfD"/>
    <property type="match status" value="1"/>
</dbReference>
<sequence>MKLNRHAILPAIRANLPAAKTAMHEPIYRWMATLAGLMVIGVSAALVVFIRGLGVTNLTDLVPWGLWISIDLSAIALAAGAFSVSAIAYVMRRKEFRPVAKTAVYVGFVGYSIAMMMLLLDIGRPDRFWHGFVFWNIHSPLWEVTMCVGLYFTVLMLEVLPIVGHWHEVEHRFPLLSLRLTSLHKLTPYLAVVGLILSTLHQSSLGLTYGKLIARPIWNRPWPMAINFYVSAIVGGIALVTFISLLSARLSSRARVDQALLDKLAHGVGWAVLFLLTLRWWDLMSMPVEYVPGKTEALYILTRGRLAFNFWGLEIALGMLLPAIILLVPGLRRVPRLRLLALALIVVGVIAFRWNTNLVGQLVVFGTVPGSDVPLFTHYTPSLIEILTGVGVIAYGLLAITFGVRYLNVIDHGEVVEAPAEASVPAAMIPSSSR</sequence>
<reference evidence="8" key="1">
    <citation type="submission" date="2016-01" db="EMBL/GenBank/DDBJ databases">
        <authorList>
            <person name="Mcilroy J.S."/>
            <person name="Karst M S."/>
            <person name="Albertsen M."/>
        </authorList>
    </citation>
    <scope>NUCLEOTIDE SEQUENCE</scope>
    <source>
        <strain evidence="8">Cfx-K</strain>
    </source>
</reference>
<feature type="transmembrane region" description="Helical" evidence="7">
    <location>
        <begin position="64"/>
        <end position="90"/>
    </location>
</feature>
<dbReference type="GO" id="GO:0005886">
    <property type="term" value="C:plasma membrane"/>
    <property type="evidence" value="ECO:0007669"/>
    <property type="project" value="UniProtKB-SubCell"/>
</dbReference>
<evidence type="ECO:0000313" key="9">
    <source>
        <dbReference type="Proteomes" id="UP000215027"/>
    </source>
</evidence>
<proteinExistence type="inferred from homology"/>
<comment type="similarity">
    <text evidence="2">Belongs to the NrfD family.</text>
</comment>
<keyword evidence="9" id="KW-1185">Reference proteome</keyword>
<evidence type="ECO:0000313" key="8">
    <source>
        <dbReference type="EMBL" id="CUS03943.2"/>
    </source>
</evidence>
<evidence type="ECO:0000256" key="5">
    <source>
        <dbReference type="ARBA" id="ARBA00022989"/>
    </source>
</evidence>
<feature type="transmembrane region" description="Helical" evidence="7">
    <location>
        <begin position="140"/>
        <end position="166"/>
    </location>
</feature>
<evidence type="ECO:0000256" key="6">
    <source>
        <dbReference type="ARBA" id="ARBA00023136"/>
    </source>
</evidence>
<evidence type="ECO:0000256" key="1">
    <source>
        <dbReference type="ARBA" id="ARBA00004651"/>
    </source>
</evidence>
<name>A0A170PGV0_9CHLR</name>
<evidence type="ECO:0000256" key="4">
    <source>
        <dbReference type="ARBA" id="ARBA00022692"/>
    </source>
</evidence>
<dbReference type="EMBL" id="LN890655">
    <property type="protein sequence ID" value="CUS03943.2"/>
    <property type="molecule type" value="Genomic_DNA"/>
</dbReference>
<dbReference type="InterPro" id="IPR005614">
    <property type="entry name" value="NrfD-like"/>
</dbReference>
<dbReference type="PANTHER" id="PTHR34856">
    <property type="entry name" value="PROTEIN NRFD"/>
    <property type="match status" value="1"/>
</dbReference>
<keyword evidence="3" id="KW-1003">Cell membrane</keyword>
<feature type="transmembrane region" description="Helical" evidence="7">
    <location>
        <begin position="102"/>
        <end position="120"/>
    </location>
</feature>